<keyword evidence="2" id="KW-1185">Reference proteome</keyword>
<protein>
    <submittedName>
        <fullName evidence="1">Uncharacterized protein</fullName>
    </submittedName>
</protein>
<proteinExistence type="predicted"/>
<comment type="caution">
    <text evidence="1">The sequence shown here is derived from an EMBL/GenBank/DDBJ whole genome shotgun (WGS) entry which is preliminary data.</text>
</comment>
<sequence length="83" mass="10118">MYYLSILVFHKYIICARSSHYSKWNIIAVRGYYFLRLHYKSKQYLYKSDQNKKFNSPIDSPHYINLRINISNSNVFIVFNEKL</sequence>
<name>A0AAD1XZ64_EUPCR</name>
<evidence type="ECO:0000313" key="2">
    <source>
        <dbReference type="Proteomes" id="UP001295684"/>
    </source>
</evidence>
<dbReference type="Proteomes" id="UP001295684">
    <property type="component" value="Unassembled WGS sequence"/>
</dbReference>
<accession>A0AAD1XZ64</accession>
<evidence type="ECO:0000313" key="1">
    <source>
        <dbReference type="EMBL" id="CAI2381644.1"/>
    </source>
</evidence>
<dbReference type="AlphaFoldDB" id="A0AAD1XZ64"/>
<organism evidence="1 2">
    <name type="scientific">Euplotes crassus</name>
    <dbReference type="NCBI Taxonomy" id="5936"/>
    <lineage>
        <taxon>Eukaryota</taxon>
        <taxon>Sar</taxon>
        <taxon>Alveolata</taxon>
        <taxon>Ciliophora</taxon>
        <taxon>Intramacronucleata</taxon>
        <taxon>Spirotrichea</taxon>
        <taxon>Hypotrichia</taxon>
        <taxon>Euplotida</taxon>
        <taxon>Euplotidae</taxon>
        <taxon>Moneuplotes</taxon>
    </lineage>
</organism>
<gene>
    <name evidence="1" type="ORF">ECRASSUSDP1_LOCUS23102</name>
</gene>
<dbReference type="EMBL" id="CAMPGE010023741">
    <property type="protein sequence ID" value="CAI2381644.1"/>
    <property type="molecule type" value="Genomic_DNA"/>
</dbReference>
<reference evidence="1" key="1">
    <citation type="submission" date="2023-07" db="EMBL/GenBank/DDBJ databases">
        <authorList>
            <consortium name="AG Swart"/>
            <person name="Singh M."/>
            <person name="Singh A."/>
            <person name="Seah K."/>
            <person name="Emmerich C."/>
        </authorList>
    </citation>
    <scope>NUCLEOTIDE SEQUENCE</scope>
    <source>
        <strain evidence="1">DP1</strain>
    </source>
</reference>